<evidence type="ECO:0000256" key="5">
    <source>
        <dbReference type="PROSITE-ProRule" id="PRU00042"/>
    </source>
</evidence>
<dbReference type="GO" id="GO:0045944">
    <property type="term" value="P:positive regulation of transcription by RNA polymerase II"/>
    <property type="evidence" value="ECO:0007669"/>
    <property type="project" value="UniProtKB-ARBA"/>
</dbReference>
<accession>A0A4S2N0B6</accession>
<reference evidence="8 9" key="1">
    <citation type="submission" date="2019-04" db="EMBL/GenBank/DDBJ databases">
        <title>Comparative genomics and transcriptomics to analyze fruiting body development in filamentous ascomycetes.</title>
        <authorList>
            <consortium name="DOE Joint Genome Institute"/>
            <person name="Lutkenhaus R."/>
            <person name="Traeger S."/>
            <person name="Breuer J."/>
            <person name="Kuo A."/>
            <person name="Lipzen A."/>
            <person name="Pangilinan J."/>
            <person name="Dilworth D."/>
            <person name="Sandor L."/>
            <person name="Poggeler S."/>
            <person name="Barry K."/>
            <person name="Grigoriev I.V."/>
            <person name="Nowrousian M."/>
        </authorList>
    </citation>
    <scope>NUCLEOTIDE SEQUENCE [LARGE SCALE GENOMIC DNA]</scope>
    <source>
        <strain evidence="8 9">CBS 389.68</strain>
    </source>
</reference>
<dbReference type="InParanoid" id="A0A4S2N0B6"/>
<feature type="compositionally biased region" description="Basic residues" evidence="6">
    <location>
        <begin position="48"/>
        <end position="60"/>
    </location>
</feature>
<name>A0A4S2N0B6_9PEZI</name>
<dbReference type="OrthoDB" id="6910977at2759"/>
<feature type="domain" description="C2H2-type" evidence="7">
    <location>
        <begin position="212"/>
        <end position="239"/>
    </location>
</feature>
<dbReference type="PROSITE" id="PS00028">
    <property type="entry name" value="ZINC_FINGER_C2H2_1"/>
    <property type="match status" value="2"/>
</dbReference>
<proteinExistence type="predicted"/>
<keyword evidence="2" id="KW-0677">Repeat</keyword>
<feature type="domain" description="C2H2-type" evidence="7">
    <location>
        <begin position="151"/>
        <end position="178"/>
    </location>
</feature>
<keyword evidence="3 5" id="KW-0863">Zinc-finger</keyword>
<dbReference type="Gene3D" id="3.30.160.60">
    <property type="entry name" value="Classic Zinc Finger"/>
    <property type="match status" value="2"/>
</dbReference>
<evidence type="ECO:0000313" key="9">
    <source>
        <dbReference type="Proteomes" id="UP000298138"/>
    </source>
</evidence>
<evidence type="ECO:0000313" key="8">
    <source>
        <dbReference type="EMBL" id="TGZ82386.1"/>
    </source>
</evidence>
<dbReference type="GO" id="GO:0005634">
    <property type="term" value="C:nucleus"/>
    <property type="evidence" value="ECO:0007669"/>
    <property type="project" value="UniProtKB-ARBA"/>
</dbReference>
<dbReference type="Proteomes" id="UP000298138">
    <property type="component" value="Unassembled WGS sequence"/>
</dbReference>
<dbReference type="PROSITE" id="PS50157">
    <property type="entry name" value="ZINC_FINGER_C2H2_2"/>
    <property type="match status" value="3"/>
</dbReference>
<evidence type="ECO:0000259" key="7">
    <source>
        <dbReference type="PROSITE" id="PS50157"/>
    </source>
</evidence>
<dbReference type="InterPro" id="IPR036236">
    <property type="entry name" value="Znf_C2H2_sf"/>
</dbReference>
<dbReference type="EMBL" id="ML220115">
    <property type="protein sequence ID" value="TGZ82386.1"/>
    <property type="molecule type" value="Genomic_DNA"/>
</dbReference>
<dbReference type="STRING" id="341454.A0A4S2N0B6"/>
<evidence type="ECO:0000256" key="6">
    <source>
        <dbReference type="SAM" id="MobiDB-lite"/>
    </source>
</evidence>
<keyword evidence="4" id="KW-0862">Zinc</keyword>
<dbReference type="SMART" id="SM00355">
    <property type="entry name" value="ZnF_C2H2"/>
    <property type="match status" value="3"/>
</dbReference>
<dbReference type="Pfam" id="PF00096">
    <property type="entry name" value="zf-C2H2"/>
    <property type="match status" value="2"/>
</dbReference>
<dbReference type="InterPro" id="IPR050329">
    <property type="entry name" value="GLI_C2H2-zinc-finger"/>
</dbReference>
<dbReference type="PANTHER" id="PTHR19818:SF149">
    <property type="entry name" value="C2H2-TYPE DOMAIN-CONTAINING PROTEIN"/>
    <property type="match status" value="1"/>
</dbReference>
<sequence length="338" mass="38820">MKNYLTPGQSPEAKYESPMFAPSNWEPRPFNHGLPSPPHQQHEEFFRHQHHHHHHHHHQVHAPLSPAASEMISPAESPNPHHHNIWVPSEPLHHQFHHTPPAPLYDESIFTSPTGPRHAPQAAYDLDEAALEEEIRPRKKRQMTTKENANFQCELCQQYFSREYNYKNHMLTHNPNRDRPHACTFPGCSSTFVRKTDLARHVAGVHEKRKDHQCPRCGEGFPRKDTMRRHVEGGCRRRPKIARRARVVNSRNNNTAQRFTSPPQMPPSFMTSGPMELPQAMHTSPPQPTNMFQPFAPRGNVSPPPPPQPQHPQQQVRMGGVSGSLLRGMSGMNFSSRW</sequence>
<dbReference type="PANTHER" id="PTHR19818">
    <property type="entry name" value="ZINC FINGER PROTEIN ZIC AND GLI"/>
    <property type="match status" value="1"/>
</dbReference>
<organism evidence="8 9">
    <name type="scientific">Ascodesmis nigricans</name>
    <dbReference type="NCBI Taxonomy" id="341454"/>
    <lineage>
        <taxon>Eukaryota</taxon>
        <taxon>Fungi</taxon>
        <taxon>Dikarya</taxon>
        <taxon>Ascomycota</taxon>
        <taxon>Pezizomycotina</taxon>
        <taxon>Pezizomycetes</taxon>
        <taxon>Pezizales</taxon>
        <taxon>Ascodesmidaceae</taxon>
        <taxon>Ascodesmis</taxon>
    </lineage>
</organism>
<keyword evidence="1" id="KW-0479">Metal-binding</keyword>
<evidence type="ECO:0000256" key="1">
    <source>
        <dbReference type="ARBA" id="ARBA00022723"/>
    </source>
</evidence>
<evidence type="ECO:0000256" key="4">
    <source>
        <dbReference type="ARBA" id="ARBA00022833"/>
    </source>
</evidence>
<evidence type="ECO:0000256" key="2">
    <source>
        <dbReference type="ARBA" id="ARBA00022737"/>
    </source>
</evidence>
<feature type="region of interest" description="Disordered" evidence="6">
    <location>
        <begin position="1"/>
        <end position="83"/>
    </location>
</feature>
<dbReference type="GO" id="GO:0000978">
    <property type="term" value="F:RNA polymerase II cis-regulatory region sequence-specific DNA binding"/>
    <property type="evidence" value="ECO:0007669"/>
    <property type="project" value="TreeGrafter"/>
</dbReference>
<dbReference type="SUPFAM" id="SSF57667">
    <property type="entry name" value="beta-beta-alpha zinc fingers"/>
    <property type="match status" value="1"/>
</dbReference>
<keyword evidence="9" id="KW-1185">Reference proteome</keyword>
<dbReference type="AlphaFoldDB" id="A0A4S2N0B6"/>
<feature type="region of interest" description="Disordered" evidence="6">
    <location>
        <begin position="253"/>
        <end position="318"/>
    </location>
</feature>
<feature type="domain" description="C2H2-type" evidence="7">
    <location>
        <begin position="181"/>
        <end position="211"/>
    </location>
</feature>
<feature type="compositionally biased region" description="Polar residues" evidence="6">
    <location>
        <begin position="281"/>
        <end position="292"/>
    </location>
</feature>
<dbReference type="GO" id="GO:0008270">
    <property type="term" value="F:zinc ion binding"/>
    <property type="evidence" value="ECO:0007669"/>
    <property type="project" value="UniProtKB-KW"/>
</dbReference>
<evidence type="ECO:0000256" key="3">
    <source>
        <dbReference type="ARBA" id="ARBA00022771"/>
    </source>
</evidence>
<protein>
    <recommendedName>
        <fullName evidence="7">C2H2-type domain-containing protein</fullName>
    </recommendedName>
</protein>
<dbReference type="InterPro" id="IPR013087">
    <property type="entry name" value="Znf_C2H2_type"/>
</dbReference>
<dbReference type="GO" id="GO:0000981">
    <property type="term" value="F:DNA-binding transcription factor activity, RNA polymerase II-specific"/>
    <property type="evidence" value="ECO:0007669"/>
    <property type="project" value="TreeGrafter"/>
</dbReference>
<gene>
    <name evidence="8" type="ORF">EX30DRAFT_183858</name>
</gene>